<protein>
    <submittedName>
        <fullName evidence="1">Uncharacterized protein</fullName>
    </submittedName>
</protein>
<keyword evidence="2" id="KW-1185">Reference proteome</keyword>
<evidence type="ECO:0000313" key="2">
    <source>
        <dbReference type="Proteomes" id="UP000829354"/>
    </source>
</evidence>
<dbReference type="AlphaFoldDB" id="A0AAE9E8A6"/>
<proteinExistence type="predicted"/>
<name>A0AAE9E8A6_CAEBR</name>
<evidence type="ECO:0000313" key="1">
    <source>
        <dbReference type="EMBL" id="UMM15150.1"/>
    </source>
</evidence>
<dbReference type="EMBL" id="CP092620">
    <property type="protein sequence ID" value="UMM15150.1"/>
    <property type="molecule type" value="Genomic_DNA"/>
</dbReference>
<gene>
    <name evidence="1" type="ORF">L5515_002695</name>
</gene>
<organism evidence="1 2">
    <name type="scientific">Caenorhabditis briggsae</name>
    <dbReference type="NCBI Taxonomy" id="6238"/>
    <lineage>
        <taxon>Eukaryota</taxon>
        <taxon>Metazoa</taxon>
        <taxon>Ecdysozoa</taxon>
        <taxon>Nematoda</taxon>
        <taxon>Chromadorea</taxon>
        <taxon>Rhabditida</taxon>
        <taxon>Rhabditina</taxon>
        <taxon>Rhabditomorpha</taxon>
        <taxon>Rhabditoidea</taxon>
        <taxon>Rhabditidae</taxon>
        <taxon>Peloderinae</taxon>
        <taxon>Caenorhabditis</taxon>
    </lineage>
</organism>
<accession>A0AAE9E8A6</accession>
<sequence length="197" mass="22614">MCRSKRANRASATYSLKRTSYSYVKGAESEHVSRLAEWQRFCSHSNVFLEDVEQQYENCFCVGQTDLGYPCLVYNLHVQNPCYSSEEIWDAFEGILDTVEGIALLMKKHRVLKIILVTGKGRFVLKKELRLMFVDSTDFRLQSMKENAGRVLLKQKKKKTPAESSVFVNRFRRAEVNEVEEDAEDTVSITDSGYSGN</sequence>
<reference evidence="1 2" key="1">
    <citation type="submission" date="2022-04" db="EMBL/GenBank/DDBJ databases">
        <title>Chromosome-level reference genomes for two strains of Caenorhabditis briggsae: an improved platform for comparative genomics.</title>
        <authorList>
            <person name="Stevens L."/>
            <person name="Andersen E."/>
        </authorList>
    </citation>
    <scope>NUCLEOTIDE SEQUENCE [LARGE SCALE GENOMIC DNA]</scope>
    <source>
        <strain evidence="1">VX34</strain>
        <tissue evidence="1">Whole-organism</tissue>
    </source>
</reference>
<dbReference type="Proteomes" id="UP000829354">
    <property type="component" value="Chromosome I"/>
</dbReference>